<accession>A0A382ZKZ9</accession>
<dbReference type="AlphaFoldDB" id="A0A382ZKZ9"/>
<dbReference type="EMBL" id="UINC01184237">
    <property type="protein sequence ID" value="SVD95358.1"/>
    <property type="molecule type" value="Genomic_DNA"/>
</dbReference>
<evidence type="ECO:0000313" key="1">
    <source>
        <dbReference type="EMBL" id="SVD95358.1"/>
    </source>
</evidence>
<name>A0A382ZKZ9_9ZZZZ</name>
<reference evidence="1" key="1">
    <citation type="submission" date="2018-05" db="EMBL/GenBank/DDBJ databases">
        <authorList>
            <person name="Lanie J.A."/>
            <person name="Ng W.-L."/>
            <person name="Kazmierczak K.M."/>
            <person name="Andrzejewski T.M."/>
            <person name="Davidsen T.M."/>
            <person name="Wayne K.J."/>
            <person name="Tettelin H."/>
            <person name="Glass J.I."/>
            <person name="Rusch D."/>
            <person name="Podicherti R."/>
            <person name="Tsui H.-C.T."/>
            <person name="Winkler M.E."/>
        </authorList>
    </citation>
    <scope>NUCLEOTIDE SEQUENCE</scope>
</reference>
<protein>
    <submittedName>
        <fullName evidence="1">Uncharacterized protein</fullName>
    </submittedName>
</protein>
<gene>
    <name evidence="1" type="ORF">METZ01_LOCUS448212</name>
</gene>
<organism evidence="1">
    <name type="scientific">marine metagenome</name>
    <dbReference type="NCBI Taxonomy" id="408172"/>
    <lineage>
        <taxon>unclassified sequences</taxon>
        <taxon>metagenomes</taxon>
        <taxon>ecological metagenomes</taxon>
    </lineage>
</organism>
<proteinExistence type="predicted"/>
<sequence length="31" mass="3509">MSVFARGNLLAWCILSFDARKRGPKERAAML</sequence>